<keyword evidence="2" id="KW-0378">Hydrolase</keyword>
<gene>
    <name evidence="2" type="primary">ORF037</name>
</gene>
<dbReference type="OrthoDB" id="27013at10239"/>
<feature type="domain" description="GIY-YIG" evidence="1">
    <location>
        <begin position="1"/>
        <end position="83"/>
    </location>
</feature>
<keyword evidence="2" id="KW-0255">Endonuclease</keyword>
<dbReference type="InterPro" id="IPR050190">
    <property type="entry name" value="UPF0213_domain"/>
</dbReference>
<dbReference type="PANTHER" id="PTHR34477">
    <property type="entry name" value="UPF0213 PROTEIN YHBQ"/>
    <property type="match status" value="1"/>
</dbReference>
<sequence length="112" mass="12951">MADKNGWKLYMIQMVNGNIYTGASKDVERRFKMHCSGRGAKCLRGAQGLRLIWTSDETFTKSEALSLEYRLKRACDHHAKLIVSYCRPKDVRAFLSMTRKERSEMLKMKAAE</sequence>
<evidence type="ECO:0000259" key="1">
    <source>
        <dbReference type="PROSITE" id="PS50164"/>
    </source>
</evidence>
<dbReference type="GO" id="GO:0004519">
    <property type="term" value="F:endonuclease activity"/>
    <property type="evidence" value="ECO:0007669"/>
    <property type="project" value="UniProtKB-KW"/>
</dbReference>
<dbReference type="Proteomes" id="UP000008030">
    <property type="component" value="Segment"/>
</dbReference>
<protein>
    <submittedName>
        <fullName evidence="2">13 kDa GIY-YIG-like endonuclease</fullName>
    </submittedName>
</protein>
<dbReference type="InterPro" id="IPR035901">
    <property type="entry name" value="GIY-YIG_endonuc_sf"/>
</dbReference>
<dbReference type="EMBL" id="AM398843">
    <property type="protein sequence ID" value="CAL44637.1"/>
    <property type="molecule type" value="Genomic_DNA"/>
</dbReference>
<proteinExistence type="predicted"/>
<accession>Q0E564</accession>
<keyword evidence="2" id="KW-0540">Nuclease</keyword>
<evidence type="ECO:0000313" key="2">
    <source>
        <dbReference type="EMBL" id="CAL44637.1"/>
    </source>
</evidence>
<dbReference type="RefSeq" id="YP_762392.1">
    <property type="nucleotide sequence ID" value="NC_008361.1"/>
</dbReference>
<dbReference type="KEGG" id="vg:4306158"/>
<organism evidence="2 3">
    <name type="scientific">Spodoptera frugiperda ascovirus 1a</name>
    <name type="common">SfAV-1a</name>
    <dbReference type="NCBI Taxonomy" id="113370"/>
    <lineage>
        <taxon>Viruses</taxon>
        <taxon>Varidnaviria</taxon>
        <taxon>Bamfordvirae</taxon>
        <taxon>Nucleocytoviricota</taxon>
        <taxon>Megaviricetes</taxon>
        <taxon>Pimascovirales</taxon>
        <taxon>Pimascovirales incertae sedis</taxon>
        <taxon>Ascoviridae</taxon>
        <taxon>Ascovirus</taxon>
        <taxon>Ascovirus sfav1a</taxon>
    </lineage>
</organism>
<keyword evidence="3" id="KW-1185">Reference proteome</keyword>
<dbReference type="PROSITE" id="PS50164">
    <property type="entry name" value="GIY_YIG"/>
    <property type="match status" value="1"/>
</dbReference>
<dbReference type="SUPFAM" id="SSF82771">
    <property type="entry name" value="GIY-YIG endonuclease"/>
    <property type="match status" value="1"/>
</dbReference>
<organismHost>
    <name type="scientific">Spodoptera frugiperda</name>
    <name type="common">Fall armyworm</name>
    <dbReference type="NCBI Taxonomy" id="7108"/>
</organismHost>
<evidence type="ECO:0000313" key="3">
    <source>
        <dbReference type="Proteomes" id="UP000008030"/>
    </source>
</evidence>
<reference evidence="2 3" key="1">
    <citation type="journal article" date="2006" name="J. Virol.">
        <title>Genomic sequence of Spodoptera frugiperda Ascovirus 1a, an enveloped, double-stranded DNA insect virus that manipulates apoptosis for viral reproduction.</title>
        <authorList>
            <person name="Bideshi D.K."/>
            <person name="Demattei M.V."/>
            <person name="Rouleux-Bonnin F."/>
            <person name="Stasiak K."/>
            <person name="Tan Y."/>
            <person name="Bigot S."/>
            <person name="Bigot Y."/>
            <person name="Federici B.A."/>
        </authorList>
    </citation>
    <scope>NUCLEOTIDE SEQUENCE [LARGE SCALE GENOMIC DNA]</scope>
    <source>
        <strain evidence="3">SvAV-1a</strain>
    </source>
</reference>
<dbReference type="Gene3D" id="3.40.1440.10">
    <property type="entry name" value="GIY-YIG endonuclease"/>
    <property type="match status" value="1"/>
</dbReference>
<name>Q0E564_SFAVA</name>
<dbReference type="PANTHER" id="PTHR34477:SF1">
    <property type="entry name" value="UPF0213 PROTEIN YHBQ"/>
    <property type="match status" value="1"/>
</dbReference>
<dbReference type="CDD" id="cd10456">
    <property type="entry name" value="GIY-YIG_UPF0213"/>
    <property type="match status" value="1"/>
</dbReference>
<dbReference type="InterPro" id="IPR000305">
    <property type="entry name" value="GIY-YIG_endonuc"/>
</dbReference>
<dbReference type="Pfam" id="PF01541">
    <property type="entry name" value="GIY-YIG"/>
    <property type="match status" value="1"/>
</dbReference>
<dbReference type="GeneID" id="4306158"/>